<organism evidence="2 3">
    <name type="scientific">Sphaerisporangium corydalis</name>
    <dbReference type="NCBI Taxonomy" id="1441875"/>
    <lineage>
        <taxon>Bacteria</taxon>
        <taxon>Bacillati</taxon>
        <taxon>Actinomycetota</taxon>
        <taxon>Actinomycetes</taxon>
        <taxon>Streptosporangiales</taxon>
        <taxon>Streptosporangiaceae</taxon>
        <taxon>Sphaerisporangium</taxon>
    </lineage>
</organism>
<keyword evidence="3" id="KW-1185">Reference proteome</keyword>
<accession>A0ABV9ER56</accession>
<sequence length="108" mass="12037">MTTTPDVVTRYLDAAEARDAKRLAACFTADGTVQDEGRTYTGHEEIVRWREGGPSEWTYTTTVTGDRPISPERHQVMVRVEGDFPGGLADLTFDFTLREGLVSALRIM</sequence>
<dbReference type="InterPro" id="IPR037401">
    <property type="entry name" value="SnoaL-like"/>
</dbReference>
<dbReference type="RefSeq" id="WP_262844299.1">
    <property type="nucleotide sequence ID" value="NZ_JANZYP010000027.1"/>
</dbReference>
<evidence type="ECO:0000313" key="3">
    <source>
        <dbReference type="Proteomes" id="UP001595891"/>
    </source>
</evidence>
<dbReference type="EMBL" id="JBHSFN010000026">
    <property type="protein sequence ID" value="MFC4590825.1"/>
    <property type="molecule type" value="Genomic_DNA"/>
</dbReference>
<dbReference type="SUPFAM" id="SSF54427">
    <property type="entry name" value="NTF2-like"/>
    <property type="match status" value="1"/>
</dbReference>
<dbReference type="InterPro" id="IPR032710">
    <property type="entry name" value="NTF2-like_dom_sf"/>
</dbReference>
<evidence type="ECO:0000313" key="2">
    <source>
        <dbReference type="EMBL" id="MFC4590825.1"/>
    </source>
</evidence>
<dbReference type="Pfam" id="PF12680">
    <property type="entry name" value="SnoaL_2"/>
    <property type="match status" value="1"/>
</dbReference>
<name>A0ABV9ER56_9ACTN</name>
<gene>
    <name evidence="2" type="ORF">ACFO8L_32340</name>
</gene>
<feature type="domain" description="SnoaL-like" evidence="1">
    <location>
        <begin position="8"/>
        <end position="86"/>
    </location>
</feature>
<comment type="caution">
    <text evidence="2">The sequence shown here is derived from an EMBL/GenBank/DDBJ whole genome shotgun (WGS) entry which is preliminary data.</text>
</comment>
<dbReference type="Gene3D" id="3.10.450.50">
    <property type="match status" value="1"/>
</dbReference>
<evidence type="ECO:0000259" key="1">
    <source>
        <dbReference type="Pfam" id="PF12680"/>
    </source>
</evidence>
<reference evidence="3" key="1">
    <citation type="journal article" date="2019" name="Int. J. Syst. Evol. Microbiol.">
        <title>The Global Catalogue of Microorganisms (GCM) 10K type strain sequencing project: providing services to taxonomists for standard genome sequencing and annotation.</title>
        <authorList>
            <consortium name="The Broad Institute Genomics Platform"/>
            <consortium name="The Broad Institute Genome Sequencing Center for Infectious Disease"/>
            <person name="Wu L."/>
            <person name="Ma J."/>
        </authorList>
    </citation>
    <scope>NUCLEOTIDE SEQUENCE [LARGE SCALE GENOMIC DNA]</scope>
    <source>
        <strain evidence="3">CCUG 49560</strain>
    </source>
</reference>
<proteinExistence type="predicted"/>
<dbReference type="Proteomes" id="UP001595891">
    <property type="component" value="Unassembled WGS sequence"/>
</dbReference>
<protein>
    <submittedName>
        <fullName evidence="2">Nuclear transport factor 2 family protein</fullName>
    </submittedName>
</protein>